<name>A0A5N1J5H0_9BACT</name>
<gene>
    <name evidence="2" type="ORF">F0P94_03480</name>
</gene>
<evidence type="ECO:0000313" key="3">
    <source>
        <dbReference type="Proteomes" id="UP000326570"/>
    </source>
</evidence>
<organism evidence="2 3">
    <name type="scientific">Adhaeribacter soli</name>
    <dbReference type="NCBI Taxonomy" id="2607655"/>
    <lineage>
        <taxon>Bacteria</taxon>
        <taxon>Pseudomonadati</taxon>
        <taxon>Bacteroidota</taxon>
        <taxon>Cytophagia</taxon>
        <taxon>Cytophagales</taxon>
        <taxon>Hymenobacteraceae</taxon>
        <taxon>Adhaeribacter</taxon>
    </lineage>
</organism>
<evidence type="ECO:0000259" key="1">
    <source>
        <dbReference type="Pfam" id="PF16242"/>
    </source>
</evidence>
<dbReference type="Gene3D" id="2.30.110.10">
    <property type="entry name" value="Electron Transport, Fmn-binding Protein, Chain A"/>
    <property type="match status" value="1"/>
</dbReference>
<protein>
    <submittedName>
        <fullName evidence="2">Pyridoxamine 5'-phosphate oxidase family protein</fullName>
    </submittedName>
</protein>
<dbReference type="InterPro" id="IPR038725">
    <property type="entry name" value="YdaG_split_barrel_FMN-bd"/>
</dbReference>
<dbReference type="Proteomes" id="UP000326570">
    <property type="component" value="Unassembled WGS sequence"/>
</dbReference>
<dbReference type="SUPFAM" id="SSF50475">
    <property type="entry name" value="FMN-binding split barrel"/>
    <property type="match status" value="1"/>
</dbReference>
<evidence type="ECO:0000313" key="2">
    <source>
        <dbReference type="EMBL" id="KAA9346156.1"/>
    </source>
</evidence>
<sequence length="168" mass="18717">MENTQDRTQGLKMLKDKIKNIKVAMLTSVNPDGSLHTRPMQTQEMKDDGNLWFFTGKNSHKIAEIRNDSHVSLGYADPDSSTYIAVCGRASQVTDKAKIDELWHDMLKAWFPEGKNDPNISLLKVSIDSAEFWDSPSSKVVQLIGMAKAMVTGEPYKPGPGEHGNIRV</sequence>
<dbReference type="PANTHER" id="PTHR34818">
    <property type="entry name" value="PROTEIN BLI-3"/>
    <property type="match status" value="1"/>
</dbReference>
<dbReference type="EMBL" id="VTWT01000001">
    <property type="protein sequence ID" value="KAA9346156.1"/>
    <property type="molecule type" value="Genomic_DNA"/>
</dbReference>
<dbReference type="RefSeq" id="WP_150902305.1">
    <property type="nucleotide sequence ID" value="NZ_VTWT01000001.1"/>
</dbReference>
<keyword evidence="3" id="KW-1185">Reference proteome</keyword>
<feature type="domain" description="General stress protein FMN-binding split barrel" evidence="1">
    <location>
        <begin position="12"/>
        <end position="156"/>
    </location>
</feature>
<comment type="caution">
    <text evidence="2">The sequence shown here is derived from an EMBL/GenBank/DDBJ whole genome shotgun (WGS) entry which is preliminary data.</text>
</comment>
<accession>A0A5N1J5H0</accession>
<dbReference type="Pfam" id="PF16242">
    <property type="entry name" value="Pyrid_ox_like"/>
    <property type="match status" value="1"/>
</dbReference>
<dbReference type="InterPro" id="IPR012349">
    <property type="entry name" value="Split_barrel_FMN-bd"/>
</dbReference>
<dbReference type="PANTHER" id="PTHR34818:SF1">
    <property type="entry name" value="PROTEIN BLI-3"/>
    <property type="match status" value="1"/>
</dbReference>
<dbReference type="InterPro" id="IPR052917">
    <property type="entry name" value="Stress-Dev_Protein"/>
</dbReference>
<dbReference type="AlphaFoldDB" id="A0A5N1J5H0"/>
<reference evidence="2 3" key="1">
    <citation type="submission" date="2019-09" db="EMBL/GenBank/DDBJ databases">
        <title>Genome sequence of Adhaeribacter sp. M2.</title>
        <authorList>
            <person name="Srinivasan S."/>
        </authorList>
    </citation>
    <scope>NUCLEOTIDE SEQUENCE [LARGE SCALE GENOMIC DNA]</scope>
    <source>
        <strain evidence="2 3">M2</strain>
    </source>
</reference>
<proteinExistence type="predicted"/>